<protein>
    <recommendedName>
        <fullName evidence="5">PQ loop repeat protein</fullName>
    </recommendedName>
</protein>
<dbReference type="AlphaFoldDB" id="A0AAV9XRV7"/>
<dbReference type="EMBL" id="JAVHJO010000001">
    <property type="protein sequence ID" value="KAK6544835.1"/>
    <property type="molecule type" value="Genomic_DNA"/>
</dbReference>
<comment type="caution">
    <text evidence="3">The sequence shown here is derived from an EMBL/GenBank/DDBJ whole genome shotgun (WGS) entry which is preliminary data.</text>
</comment>
<feature type="transmembrane region" description="Helical" evidence="2">
    <location>
        <begin position="16"/>
        <end position="35"/>
    </location>
</feature>
<feature type="transmembrane region" description="Helical" evidence="2">
    <location>
        <begin position="275"/>
        <end position="302"/>
    </location>
</feature>
<keyword evidence="4" id="KW-1185">Reference proteome</keyword>
<keyword evidence="2" id="KW-1133">Transmembrane helix</keyword>
<feature type="transmembrane region" description="Helical" evidence="2">
    <location>
        <begin position="151"/>
        <end position="173"/>
    </location>
</feature>
<feature type="transmembrane region" description="Helical" evidence="2">
    <location>
        <begin position="95"/>
        <end position="119"/>
    </location>
</feature>
<organism evidence="3 4">
    <name type="scientific">Orbilia ellipsospora</name>
    <dbReference type="NCBI Taxonomy" id="2528407"/>
    <lineage>
        <taxon>Eukaryota</taxon>
        <taxon>Fungi</taxon>
        <taxon>Dikarya</taxon>
        <taxon>Ascomycota</taxon>
        <taxon>Pezizomycotina</taxon>
        <taxon>Orbiliomycetes</taxon>
        <taxon>Orbiliales</taxon>
        <taxon>Orbiliaceae</taxon>
        <taxon>Orbilia</taxon>
    </lineage>
</organism>
<accession>A0AAV9XRV7</accession>
<keyword evidence="2" id="KW-0812">Transmembrane</keyword>
<evidence type="ECO:0000313" key="3">
    <source>
        <dbReference type="EMBL" id="KAK6544835.1"/>
    </source>
</evidence>
<evidence type="ECO:0000256" key="1">
    <source>
        <dbReference type="SAM" id="MobiDB-lite"/>
    </source>
</evidence>
<dbReference type="Proteomes" id="UP001365542">
    <property type="component" value="Unassembled WGS sequence"/>
</dbReference>
<evidence type="ECO:0000256" key="2">
    <source>
        <dbReference type="SAM" id="Phobius"/>
    </source>
</evidence>
<name>A0AAV9XRV7_9PEZI</name>
<reference evidence="3 4" key="1">
    <citation type="submission" date="2019-10" db="EMBL/GenBank/DDBJ databases">
        <authorList>
            <person name="Palmer J.M."/>
        </authorList>
    </citation>
    <scope>NUCLEOTIDE SEQUENCE [LARGE SCALE GENOMIC DNA]</scope>
    <source>
        <strain evidence="3 4">TWF694</strain>
    </source>
</reference>
<sequence>MFYSNHDLCDQIRPEAIVFLVQLIPFFLIPIPEILQYVRITEQKSTKGISPTAVLLRFLFCTVNFGNALTIPYTFAAAECCQKSESGIASCALNMLVVVHAGFLWLCNAISTIVFLFYYKDPKPRLVSSASGDIRISAGTKLYPPWTPDHSLISTVCLVSSITIIPISLFYIIPLSATTDSYWYTLEGWSFGLNISAAALAFVQGLPQATLTGRILLRQRQTGHEAGFKDDNSTMKKLEFLYLSTNSLKWFVLAGVWTTWFGGRLYANINFYLPVLWIVGAQVYLNYLIVAVEDAILAWVFWFQGTSGSKKPVEANQADTPNERTPLLPGGIRWHDDGGEQWDSGTAT</sequence>
<feature type="transmembrane region" description="Helical" evidence="2">
    <location>
        <begin position="55"/>
        <end position="75"/>
    </location>
</feature>
<evidence type="ECO:0000313" key="4">
    <source>
        <dbReference type="Proteomes" id="UP001365542"/>
    </source>
</evidence>
<evidence type="ECO:0008006" key="5">
    <source>
        <dbReference type="Google" id="ProtNLM"/>
    </source>
</evidence>
<feature type="transmembrane region" description="Helical" evidence="2">
    <location>
        <begin position="238"/>
        <end position="263"/>
    </location>
</feature>
<gene>
    <name evidence="3" type="ORF">TWF694_001516</name>
</gene>
<proteinExistence type="predicted"/>
<feature type="region of interest" description="Disordered" evidence="1">
    <location>
        <begin position="311"/>
        <end position="348"/>
    </location>
</feature>
<keyword evidence="2" id="KW-0472">Membrane</keyword>